<organism evidence="2 3">
    <name type="scientific">Listeria grayi FSL F6-1183</name>
    <dbReference type="NCBI Taxonomy" id="1265827"/>
    <lineage>
        <taxon>Bacteria</taxon>
        <taxon>Bacillati</taxon>
        <taxon>Bacillota</taxon>
        <taxon>Bacilli</taxon>
        <taxon>Bacillales</taxon>
        <taxon>Listeriaceae</taxon>
        <taxon>Listeria</taxon>
    </lineage>
</organism>
<dbReference type="Proteomes" id="UP000019251">
    <property type="component" value="Unassembled WGS sequence"/>
</dbReference>
<dbReference type="EMBL" id="AODG01000002">
    <property type="protein sequence ID" value="EUJ30604.1"/>
    <property type="molecule type" value="Genomic_DNA"/>
</dbReference>
<dbReference type="InterPro" id="IPR007345">
    <property type="entry name" value="Polysacch_pyruvyl_Trfase"/>
</dbReference>
<name>A0A829RCL4_LISGR</name>
<evidence type="ECO:0000313" key="3">
    <source>
        <dbReference type="Proteomes" id="UP000019251"/>
    </source>
</evidence>
<gene>
    <name evidence="2" type="ORF">LMUR_00535</name>
</gene>
<reference evidence="2 3" key="1">
    <citation type="submission" date="2012-12" db="EMBL/GenBank/DDBJ databases">
        <title>Novel taxa of Listeriaceae from agricultural environments in the United States.</title>
        <authorList>
            <person name="den Bakker H.C."/>
            <person name="Allred A."/>
            <person name="Warchocki S."/>
            <person name="Wright E.M."/>
            <person name="Burrell A."/>
            <person name="Nightingale K.K."/>
            <person name="Kephart D."/>
            <person name="Wiedmann M."/>
        </authorList>
    </citation>
    <scope>NUCLEOTIDE SEQUENCE [LARGE SCALE GENOMIC DNA]</scope>
    <source>
        <strain evidence="2 3">FSL F6-1183</strain>
    </source>
</reference>
<proteinExistence type="predicted"/>
<accession>A0A829RCL4</accession>
<evidence type="ECO:0000259" key="1">
    <source>
        <dbReference type="Pfam" id="PF04230"/>
    </source>
</evidence>
<sequence>MARLLVRCGMMPYEPITAIDMLAKDRMGSNSGNLVYQHSVIRTLLTEENEIFADGYLIDPMQAEQINADYDAYILPLADAFRHDFRKKLRDYAELFNRLTIPVYVIGVGLRAPYEPNLKEGFAFDEDVKAFVSAVLNKSQMIGLRGQITADYLTRLGFQAETDHTVIGCPSLYTFGDTLRIKPLKLDSQAAISVNASNVSFKRAVDFLENITHTYPNHCFVPQVYPELSLTYLGGPSIRGTAPNYPHQITSDLYKSGKVKFFLNAATWFEYIKQADLSIGTRLHGNIVATINGTPNITIVQDARMRELADYHQLTAVSVQEVHAGTKLTDLVEQVDFHSAENVHAARFAHFIAFLDKNNINHIYQTDHQRKTAPLDQIVVNTSMPEAVEPITAISDEAKLIRLQQGLDVQKEKTDNEKRQLLEFWQAKTAVLEQTRNANGLRSVLPESLKKPIRRTRNIASRIIGKWKSPFDMIDKN</sequence>
<dbReference type="AlphaFoldDB" id="A0A829RCL4"/>
<comment type="caution">
    <text evidence="2">The sequence shown here is derived from an EMBL/GenBank/DDBJ whole genome shotgun (WGS) entry which is preliminary data.</text>
</comment>
<dbReference type="Pfam" id="PF04230">
    <property type="entry name" value="PS_pyruv_trans"/>
    <property type="match status" value="1"/>
</dbReference>
<evidence type="ECO:0000313" key="2">
    <source>
        <dbReference type="EMBL" id="EUJ30604.1"/>
    </source>
</evidence>
<dbReference type="RefSeq" id="WP_036103368.1">
    <property type="nucleotide sequence ID" value="NZ_AODG01000002.1"/>
</dbReference>
<feature type="domain" description="Polysaccharide pyruvyl transferase" evidence="1">
    <location>
        <begin position="92"/>
        <end position="300"/>
    </location>
</feature>
<protein>
    <recommendedName>
        <fullName evidence="1">Polysaccharide pyruvyl transferase domain-containing protein</fullName>
    </recommendedName>
</protein>